<name>A0AA38KDA4_TAXCH</name>
<evidence type="ECO:0000313" key="2">
    <source>
        <dbReference type="Proteomes" id="UP000824469"/>
    </source>
</evidence>
<keyword evidence="2" id="KW-1185">Reference proteome</keyword>
<gene>
    <name evidence="1" type="ORF">KI387_009657</name>
</gene>
<comment type="caution">
    <text evidence="1">The sequence shown here is derived from an EMBL/GenBank/DDBJ whole genome shotgun (WGS) entry which is preliminary data.</text>
</comment>
<dbReference type="Proteomes" id="UP000824469">
    <property type="component" value="Unassembled WGS sequence"/>
</dbReference>
<feature type="non-terminal residue" evidence="1">
    <location>
        <position position="1"/>
    </location>
</feature>
<proteinExistence type="predicted"/>
<evidence type="ECO:0000313" key="1">
    <source>
        <dbReference type="EMBL" id="KAH9305253.1"/>
    </source>
</evidence>
<dbReference type="AlphaFoldDB" id="A0AA38KDA4"/>
<reference evidence="1 2" key="1">
    <citation type="journal article" date="2021" name="Nat. Plants">
        <title>The Taxus genome provides insights into paclitaxel biosynthesis.</title>
        <authorList>
            <person name="Xiong X."/>
            <person name="Gou J."/>
            <person name="Liao Q."/>
            <person name="Li Y."/>
            <person name="Zhou Q."/>
            <person name="Bi G."/>
            <person name="Li C."/>
            <person name="Du R."/>
            <person name="Wang X."/>
            <person name="Sun T."/>
            <person name="Guo L."/>
            <person name="Liang H."/>
            <person name="Lu P."/>
            <person name="Wu Y."/>
            <person name="Zhang Z."/>
            <person name="Ro D.K."/>
            <person name="Shang Y."/>
            <person name="Huang S."/>
            <person name="Yan J."/>
        </authorList>
    </citation>
    <scope>NUCLEOTIDE SEQUENCE [LARGE SCALE GENOMIC DNA]</scope>
    <source>
        <strain evidence="1">Ta-2019</strain>
    </source>
</reference>
<organism evidence="1 2">
    <name type="scientific">Taxus chinensis</name>
    <name type="common">Chinese yew</name>
    <name type="synonym">Taxus wallichiana var. chinensis</name>
    <dbReference type="NCBI Taxonomy" id="29808"/>
    <lineage>
        <taxon>Eukaryota</taxon>
        <taxon>Viridiplantae</taxon>
        <taxon>Streptophyta</taxon>
        <taxon>Embryophyta</taxon>
        <taxon>Tracheophyta</taxon>
        <taxon>Spermatophyta</taxon>
        <taxon>Pinopsida</taxon>
        <taxon>Pinidae</taxon>
        <taxon>Conifers II</taxon>
        <taxon>Cupressales</taxon>
        <taxon>Taxaceae</taxon>
        <taxon>Taxus</taxon>
    </lineage>
</organism>
<accession>A0AA38KDA4</accession>
<sequence length="217" mass="24962">FTRFRSFTEAGGAVWTDFYFLEPNGSIYMTNAYRPYQYRLTYWDEFFVTEAVNKDNVIIGGNLNFTLSQRELLAANFIHKLVAAKLCDVESLKLAPTWRNNRLGDEFEEQNGLFKEALPKKEEKEVIHSFQKDKSPYPNGWHVEFYLSFCELLEEDLLGVEEESRTSGFCELLEEDLLNVVEESRTYGTVLGAELALSSIKLQPGKGKLVWSSNPLD</sequence>
<dbReference type="EMBL" id="JAHRHJ020000008">
    <property type="protein sequence ID" value="KAH9305253.1"/>
    <property type="molecule type" value="Genomic_DNA"/>
</dbReference>
<feature type="non-terminal residue" evidence="1">
    <location>
        <position position="217"/>
    </location>
</feature>
<protein>
    <submittedName>
        <fullName evidence="1">Uncharacterized protein</fullName>
    </submittedName>
</protein>